<comment type="subcellular location">
    <subcellularLocation>
        <location evidence="1">Membrane</location>
        <topology evidence="1">Single-pass type I membrane protein</topology>
    </subcellularLocation>
</comment>
<feature type="non-terminal residue" evidence="7">
    <location>
        <position position="1"/>
    </location>
</feature>
<evidence type="ECO:0000256" key="4">
    <source>
        <dbReference type="ARBA" id="ARBA00022989"/>
    </source>
</evidence>
<keyword evidence="2" id="KW-0812">Transmembrane</keyword>
<evidence type="ECO:0000313" key="7">
    <source>
        <dbReference type="EMBL" id="KAH9310754.1"/>
    </source>
</evidence>
<keyword evidence="5" id="KW-0472">Membrane</keyword>
<dbReference type="Pfam" id="PF00560">
    <property type="entry name" value="LRR_1"/>
    <property type="match status" value="3"/>
</dbReference>
<evidence type="ECO:0000256" key="3">
    <source>
        <dbReference type="ARBA" id="ARBA00022729"/>
    </source>
</evidence>
<organism evidence="7 8">
    <name type="scientific">Taxus chinensis</name>
    <name type="common">Chinese yew</name>
    <name type="synonym">Taxus wallichiana var. chinensis</name>
    <dbReference type="NCBI Taxonomy" id="29808"/>
    <lineage>
        <taxon>Eukaryota</taxon>
        <taxon>Viridiplantae</taxon>
        <taxon>Streptophyta</taxon>
        <taxon>Embryophyta</taxon>
        <taxon>Tracheophyta</taxon>
        <taxon>Spermatophyta</taxon>
        <taxon>Pinopsida</taxon>
        <taxon>Pinidae</taxon>
        <taxon>Conifers II</taxon>
        <taxon>Cupressales</taxon>
        <taxon>Taxaceae</taxon>
        <taxon>Taxus</taxon>
    </lineage>
</organism>
<evidence type="ECO:0000256" key="5">
    <source>
        <dbReference type="ARBA" id="ARBA00023136"/>
    </source>
</evidence>
<dbReference type="InterPro" id="IPR046956">
    <property type="entry name" value="RLP23-like"/>
</dbReference>
<dbReference type="EMBL" id="JAHRHJ020000006">
    <property type="protein sequence ID" value="KAH9310754.1"/>
    <property type="molecule type" value="Genomic_DNA"/>
</dbReference>
<evidence type="ECO:0000256" key="1">
    <source>
        <dbReference type="ARBA" id="ARBA00004479"/>
    </source>
</evidence>
<accession>A0AA38FWI9</accession>
<dbReference type="InterPro" id="IPR032675">
    <property type="entry name" value="LRR_dom_sf"/>
</dbReference>
<protein>
    <submittedName>
        <fullName evidence="7">Uncharacterized protein</fullName>
    </submittedName>
</protein>
<dbReference type="InterPro" id="IPR001611">
    <property type="entry name" value="Leu-rich_rpt"/>
</dbReference>
<evidence type="ECO:0000256" key="6">
    <source>
        <dbReference type="ARBA" id="ARBA00023180"/>
    </source>
</evidence>
<dbReference type="AlphaFoldDB" id="A0AA38FWI9"/>
<name>A0AA38FWI9_TAXCH</name>
<dbReference type="PRINTS" id="PR00019">
    <property type="entry name" value="LEURICHRPT"/>
</dbReference>
<dbReference type="PROSITE" id="PS51450">
    <property type="entry name" value="LRR"/>
    <property type="match status" value="1"/>
</dbReference>
<keyword evidence="3" id="KW-0732">Signal</keyword>
<keyword evidence="6" id="KW-0325">Glycoprotein</keyword>
<sequence length="162" mass="18681">MLKKLMHLSLAYCGFRGRIPNDVSNMSGLKFLDVSGDDGKNLLTVKVNGFWIPKFQLQHLDLRSCNMEGDFPLFISTQYAIKYLDLSNNKLNGYIPDWLWDISYYMEFLDLLMNLFDGFLPTKIVQYLRLLSLAKNNLHSGIPHSIYEGHLEVLDLSNNKIS</sequence>
<dbReference type="GO" id="GO:0016020">
    <property type="term" value="C:membrane"/>
    <property type="evidence" value="ECO:0007669"/>
    <property type="project" value="UniProtKB-SubCell"/>
</dbReference>
<proteinExistence type="predicted"/>
<comment type="caution">
    <text evidence="7">The sequence shown here is derived from an EMBL/GenBank/DDBJ whole genome shotgun (WGS) entry which is preliminary data.</text>
</comment>
<dbReference type="PANTHER" id="PTHR48063">
    <property type="entry name" value="LRR RECEPTOR-LIKE KINASE"/>
    <property type="match status" value="1"/>
</dbReference>
<reference evidence="7 8" key="1">
    <citation type="journal article" date="2021" name="Nat. Plants">
        <title>The Taxus genome provides insights into paclitaxel biosynthesis.</title>
        <authorList>
            <person name="Xiong X."/>
            <person name="Gou J."/>
            <person name="Liao Q."/>
            <person name="Li Y."/>
            <person name="Zhou Q."/>
            <person name="Bi G."/>
            <person name="Li C."/>
            <person name="Du R."/>
            <person name="Wang X."/>
            <person name="Sun T."/>
            <person name="Guo L."/>
            <person name="Liang H."/>
            <person name="Lu P."/>
            <person name="Wu Y."/>
            <person name="Zhang Z."/>
            <person name="Ro D.K."/>
            <person name="Shang Y."/>
            <person name="Huang S."/>
            <person name="Yan J."/>
        </authorList>
    </citation>
    <scope>NUCLEOTIDE SEQUENCE [LARGE SCALE GENOMIC DNA]</scope>
    <source>
        <strain evidence="7">Ta-2019</strain>
    </source>
</reference>
<keyword evidence="4" id="KW-1133">Transmembrane helix</keyword>
<dbReference type="Gene3D" id="3.80.10.10">
    <property type="entry name" value="Ribonuclease Inhibitor"/>
    <property type="match status" value="1"/>
</dbReference>
<dbReference type="SUPFAM" id="SSF52058">
    <property type="entry name" value="L domain-like"/>
    <property type="match status" value="1"/>
</dbReference>
<gene>
    <name evidence="7" type="ORF">KI387_025789</name>
</gene>
<dbReference type="Pfam" id="PF13516">
    <property type="entry name" value="LRR_6"/>
    <property type="match status" value="1"/>
</dbReference>
<keyword evidence="8" id="KW-1185">Reference proteome</keyword>
<dbReference type="Proteomes" id="UP000824469">
    <property type="component" value="Unassembled WGS sequence"/>
</dbReference>
<evidence type="ECO:0000256" key="2">
    <source>
        <dbReference type="ARBA" id="ARBA00022692"/>
    </source>
</evidence>
<evidence type="ECO:0000313" key="8">
    <source>
        <dbReference type="Proteomes" id="UP000824469"/>
    </source>
</evidence>